<name>A0A370C3W8_ASPNG</name>
<gene>
    <name evidence="1" type="ORF">M747DRAFT_339975</name>
</gene>
<sequence>MPTKPQTPSKEPEPIPEGWTDNPFYVQAEQENGFAYAYGLTNVSVLLPQGPDSREHGFICSSNGRYYLGDEMAYCMLEITKPTTYSGILHVVNTKGENGLKMKSLKMVPYAEQPESGPGDLWPGTGAVRRVPSYVLPILNSMETLMGLVVVMTFFKSFGIGYDVGWGSALR</sequence>
<dbReference type="EMBL" id="KZ851909">
    <property type="protein sequence ID" value="RDH21749.1"/>
    <property type="molecule type" value="Genomic_DNA"/>
</dbReference>
<proteinExistence type="predicted"/>
<dbReference type="Proteomes" id="UP000253845">
    <property type="component" value="Unassembled WGS sequence"/>
</dbReference>
<protein>
    <submittedName>
        <fullName evidence="1">Uncharacterized protein</fullName>
    </submittedName>
</protein>
<reference evidence="1 2" key="1">
    <citation type="submission" date="2018-07" db="EMBL/GenBank/DDBJ databases">
        <title>Section-level genome sequencing of Aspergillus section Nigri to investigate inter- and intra-species variation.</title>
        <authorList>
            <consortium name="DOE Joint Genome Institute"/>
            <person name="Vesth T.C."/>
            <person name="Nybo J.L."/>
            <person name="Theobald S."/>
            <person name="Frisvad J.C."/>
            <person name="Larsen T.O."/>
            <person name="Nielsen K.F."/>
            <person name="Hoof J.B."/>
            <person name="Brandl J."/>
            <person name="Salamov A."/>
            <person name="Riley R."/>
            <person name="Gladden J.M."/>
            <person name="Phatale P."/>
            <person name="Nielsen M.T."/>
            <person name="Lyhne E.K."/>
            <person name="Kogle M.E."/>
            <person name="Strasser K."/>
            <person name="McDonnell E."/>
            <person name="Barry K."/>
            <person name="Clum A."/>
            <person name="Chen C."/>
            <person name="Nolan M."/>
            <person name="Sandor L."/>
            <person name="Kuo A."/>
            <person name="Lipzen A."/>
            <person name="Hainaut M."/>
            <person name="Drula E."/>
            <person name="Tsang A."/>
            <person name="Magnuson J.K."/>
            <person name="Henrissat B."/>
            <person name="Wiebenga A."/>
            <person name="Simmons B.A."/>
            <person name="Makela M.R."/>
            <person name="De vries R.P."/>
            <person name="Grigoriev I.V."/>
            <person name="Mortensen U.H."/>
            <person name="Baker S.E."/>
            <person name="Andersen M.R."/>
        </authorList>
    </citation>
    <scope>NUCLEOTIDE SEQUENCE [LARGE SCALE GENOMIC DNA]</scope>
    <source>
        <strain evidence="1 2">ATCC 13496</strain>
    </source>
</reference>
<dbReference type="AlphaFoldDB" id="A0A370C3W8"/>
<organism evidence="1 2">
    <name type="scientific">Aspergillus niger ATCC 13496</name>
    <dbReference type="NCBI Taxonomy" id="1353008"/>
    <lineage>
        <taxon>Eukaryota</taxon>
        <taxon>Fungi</taxon>
        <taxon>Dikarya</taxon>
        <taxon>Ascomycota</taxon>
        <taxon>Pezizomycotina</taxon>
        <taxon>Eurotiomycetes</taxon>
        <taxon>Eurotiomycetidae</taxon>
        <taxon>Eurotiales</taxon>
        <taxon>Aspergillaceae</taxon>
        <taxon>Aspergillus</taxon>
        <taxon>Aspergillus subgen. Circumdati</taxon>
    </lineage>
</organism>
<evidence type="ECO:0000313" key="2">
    <source>
        <dbReference type="Proteomes" id="UP000253845"/>
    </source>
</evidence>
<evidence type="ECO:0000313" key="1">
    <source>
        <dbReference type="EMBL" id="RDH21749.1"/>
    </source>
</evidence>
<dbReference type="VEuPathDB" id="FungiDB:M747DRAFT_339975"/>
<accession>A0A370C3W8</accession>